<dbReference type="NCBIfam" id="TIGR01467">
    <property type="entry name" value="cobI_cbiL"/>
    <property type="match status" value="1"/>
</dbReference>
<dbReference type="PIRSF" id="PIRSF036427">
    <property type="entry name" value="Precrrn-2_mtase"/>
    <property type="match status" value="1"/>
</dbReference>
<dbReference type="CDD" id="cd11645">
    <property type="entry name" value="Precorrin_2_C20_MT"/>
    <property type="match status" value="1"/>
</dbReference>
<evidence type="ECO:0000256" key="3">
    <source>
        <dbReference type="ARBA" id="ARBA00022573"/>
    </source>
</evidence>
<evidence type="ECO:0000256" key="1">
    <source>
        <dbReference type="ARBA" id="ARBA00004953"/>
    </source>
</evidence>
<comment type="caution">
    <text evidence="9">The sequence shown here is derived from an EMBL/GenBank/DDBJ whole genome shotgun (WGS) entry which is preliminary data.</text>
</comment>
<evidence type="ECO:0000256" key="2">
    <source>
        <dbReference type="ARBA" id="ARBA00005879"/>
    </source>
</evidence>
<evidence type="ECO:0000256" key="4">
    <source>
        <dbReference type="ARBA" id="ARBA00022603"/>
    </source>
</evidence>
<organism evidence="9 10">
    <name type="scientific">Fodinicurvata halophila</name>
    <dbReference type="NCBI Taxonomy" id="1419723"/>
    <lineage>
        <taxon>Bacteria</taxon>
        <taxon>Pseudomonadati</taxon>
        <taxon>Pseudomonadota</taxon>
        <taxon>Alphaproteobacteria</taxon>
        <taxon>Rhodospirillales</taxon>
        <taxon>Rhodovibrionaceae</taxon>
        <taxon>Fodinicurvata</taxon>
    </lineage>
</organism>
<evidence type="ECO:0000313" key="10">
    <source>
        <dbReference type="Proteomes" id="UP001595799"/>
    </source>
</evidence>
<dbReference type="Gene3D" id="3.30.950.10">
    <property type="entry name" value="Methyltransferase, Cobalt-precorrin-4 Transmethylase, Domain 2"/>
    <property type="match status" value="1"/>
</dbReference>
<keyword evidence="5 9" id="KW-0808">Transferase</keyword>
<evidence type="ECO:0000259" key="8">
    <source>
        <dbReference type="Pfam" id="PF00590"/>
    </source>
</evidence>
<dbReference type="PANTHER" id="PTHR43467">
    <property type="entry name" value="COBALT-PRECORRIN-2 C(20)-METHYLTRANSFERASE"/>
    <property type="match status" value="1"/>
</dbReference>
<evidence type="ECO:0000256" key="7">
    <source>
        <dbReference type="PIRNR" id="PIRNR036427"/>
    </source>
</evidence>
<dbReference type="PROSITE" id="PS00839">
    <property type="entry name" value="SUMT_1"/>
    <property type="match status" value="1"/>
</dbReference>
<sequence>MSGRLYGLGLGPGDPELLTLKAHRLLASCEVVAYPTLEDGESFARSIVSDYLQDWQREIAIRIPMTVERGPAQAAYDRASRELSDCLDSGHQVAVLCEGDPFFYGSFMYLFGRLAARFPTEVVPGVTSLTACAAALGAPLAARNDTLAILPAPLPDEELEERIRAFDAVAIIKPGRHFARVQALLLRMGLQDQARYVERATLATQRILSMQEVAEDGVPYFSMILIHRRGDAWR</sequence>
<dbReference type="GO" id="GO:0032259">
    <property type="term" value="P:methylation"/>
    <property type="evidence" value="ECO:0007669"/>
    <property type="project" value="UniProtKB-KW"/>
</dbReference>
<dbReference type="Pfam" id="PF00590">
    <property type="entry name" value="TP_methylase"/>
    <property type="match status" value="1"/>
</dbReference>
<reference evidence="10" key="1">
    <citation type="journal article" date="2019" name="Int. J. Syst. Evol. Microbiol.">
        <title>The Global Catalogue of Microorganisms (GCM) 10K type strain sequencing project: providing services to taxonomists for standard genome sequencing and annotation.</title>
        <authorList>
            <consortium name="The Broad Institute Genomics Platform"/>
            <consortium name="The Broad Institute Genome Sequencing Center for Infectious Disease"/>
            <person name="Wu L."/>
            <person name="Ma J."/>
        </authorList>
    </citation>
    <scope>NUCLEOTIDE SEQUENCE [LARGE SCALE GENOMIC DNA]</scope>
    <source>
        <strain evidence="10">CECT 8472</strain>
    </source>
</reference>
<comment type="pathway">
    <text evidence="1">Cofactor biosynthesis; adenosylcobalamin biosynthesis.</text>
</comment>
<evidence type="ECO:0000256" key="5">
    <source>
        <dbReference type="ARBA" id="ARBA00022679"/>
    </source>
</evidence>
<evidence type="ECO:0000256" key="6">
    <source>
        <dbReference type="ARBA" id="ARBA00022691"/>
    </source>
</evidence>
<keyword evidence="10" id="KW-1185">Reference proteome</keyword>
<dbReference type="InterPro" id="IPR014777">
    <property type="entry name" value="4pyrrole_Mease_sub1"/>
</dbReference>
<dbReference type="InterPro" id="IPR012382">
    <property type="entry name" value="CobI/CbiL"/>
</dbReference>
<keyword evidence="6" id="KW-0949">S-adenosyl-L-methionine</keyword>
<dbReference type="Proteomes" id="UP001595799">
    <property type="component" value="Unassembled WGS sequence"/>
</dbReference>
<dbReference type="GO" id="GO:0030788">
    <property type="term" value="F:precorrin-2 C20-methyltransferase activity"/>
    <property type="evidence" value="ECO:0007669"/>
    <property type="project" value="UniProtKB-EC"/>
</dbReference>
<dbReference type="Gene3D" id="3.40.1010.10">
    <property type="entry name" value="Cobalt-precorrin-4 Transmethylase, Domain 1"/>
    <property type="match status" value="1"/>
</dbReference>
<keyword evidence="4 9" id="KW-0489">Methyltransferase</keyword>
<evidence type="ECO:0000313" key="9">
    <source>
        <dbReference type="EMBL" id="MFC4351058.1"/>
    </source>
</evidence>
<accession>A0ABV8UKR2</accession>
<dbReference type="InterPro" id="IPR000878">
    <property type="entry name" value="4pyrrol_Mease"/>
</dbReference>
<name>A0ABV8UKR2_9PROT</name>
<gene>
    <name evidence="9" type="primary">cobI</name>
    <name evidence="9" type="ORF">ACFOW6_05825</name>
</gene>
<dbReference type="InterPro" id="IPR003043">
    <property type="entry name" value="Uropor_MeTrfase_CS"/>
</dbReference>
<dbReference type="EMBL" id="JBHSCW010000003">
    <property type="protein sequence ID" value="MFC4351058.1"/>
    <property type="molecule type" value="Genomic_DNA"/>
</dbReference>
<dbReference type="InterPro" id="IPR035996">
    <property type="entry name" value="4pyrrol_Methylase_sf"/>
</dbReference>
<dbReference type="PANTHER" id="PTHR43467:SF2">
    <property type="entry name" value="COBALT-PRECORRIN-2 C(20)-METHYLTRANSFERASE"/>
    <property type="match status" value="1"/>
</dbReference>
<dbReference type="RefSeq" id="WP_382421400.1">
    <property type="nucleotide sequence ID" value="NZ_JBHSCW010000003.1"/>
</dbReference>
<dbReference type="EC" id="2.1.1.130" evidence="9"/>
<comment type="similarity">
    <text evidence="2 7">Belongs to the precorrin methyltransferase family.</text>
</comment>
<feature type="domain" description="Tetrapyrrole methylase" evidence="8">
    <location>
        <begin position="4"/>
        <end position="208"/>
    </location>
</feature>
<dbReference type="InterPro" id="IPR014776">
    <property type="entry name" value="4pyrrole_Mease_sub2"/>
</dbReference>
<dbReference type="InterPro" id="IPR006364">
    <property type="entry name" value="CobI/CbiL/CobIJ_dom"/>
</dbReference>
<proteinExistence type="inferred from homology"/>
<dbReference type="SUPFAM" id="SSF53790">
    <property type="entry name" value="Tetrapyrrole methylase"/>
    <property type="match status" value="1"/>
</dbReference>
<keyword evidence="3" id="KW-0169">Cobalamin biosynthesis</keyword>
<protein>
    <submittedName>
        <fullName evidence="9">Precorrin-2 C(20)-methyltransferase</fullName>
        <ecNumber evidence="9">2.1.1.130</ecNumber>
    </submittedName>
</protein>